<comment type="caution">
    <text evidence="2">The sequence shown here is derived from an EMBL/GenBank/DDBJ whole genome shotgun (WGS) entry which is preliminary data.</text>
</comment>
<accession>A0A9D4IAP1</accession>
<name>A0A9D4IAP1_DREPO</name>
<dbReference type="InterPro" id="IPR058897">
    <property type="entry name" value="PAPPA_SD_C"/>
</dbReference>
<dbReference type="SUPFAM" id="SSF49785">
    <property type="entry name" value="Galactose-binding domain-like"/>
    <property type="match status" value="2"/>
</dbReference>
<keyword evidence="3" id="KW-1185">Reference proteome</keyword>
<dbReference type="Gene3D" id="2.60.120.260">
    <property type="entry name" value="Galactose-binding domain-like"/>
    <property type="match status" value="2"/>
</dbReference>
<evidence type="ECO:0000259" key="1">
    <source>
        <dbReference type="PROSITE" id="PS50948"/>
    </source>
</evidence>
<protein>
    <recommendedName>
        <fullName evidence="1">Apple domain-containing protein</fullName>
    </recommendedName>
</protein>
<dbReference type="PANTHER" id="PTHR45713">
    <property type="entry name" value="FTP DOMAIN-CONTAINING PROTEIN"/>
    <property type="match status" value="1"/>
</dbReference>
<dbReference type="Proteomes" id="UP000828390">
    <property type="component" value="Unassembled WGS sequence"/>
</dbReference>
<evidence type="ECO:0000313" key="3">
    <source>
        <dbReference type="Proteomes" id="UP000828390"/>
    </source>
</evidence>
<dbReference type="EMBL" id="JAIWYP010000010">
    <property type="protein sequence ID" value="KAH3754600.1"/>
    <property type="molecule type" value="Genomic_DNA"/>
</dbReference>
<evidence type="ECO:0000313" key="2">
    <source>
        <dbReference type="EMBL" id="KAH3754600.1"/>
    </source>
</evidence>
<gene>
    <name evidence="2" type="ORF">DPMN_189278</name>
</gene>
<dbReference type="AlphaFoldDB" id="A0A9D4IAP1"/>
<dbReference type="Pfam" id="PF00024">
    <property type="entry name" value="PAN_1"/>
    <property type="match status" value="1"/>
</dbReference>
<reference evidence="2" key="2">
    <citation type="submission" date="2020-11" db="EMBL/GenBank/DDBJ databases">
        <authorList>
            <person name="McCartney M.A."/>
            <person name="Auch B."/>
            <person name="Kono T."/>
            <person name="Mallez S."/>
            <person name="Becker A."/>
            <person name="Gohl D.M."/>
            <person name="Silverstein K.A.T."/>
            <person name="Koren S."/>
            <person name="Bechman K.B."/>
            <person name="Herman A."/>
            <person name="Abrahante J.E."/>
            <person name="Garbe J."/>
        </authorList>
    </citation>
    <scope>NUCLEOTIDE SEQUENCE</scope>
    <source>
        <strain evidence="2">Duluth1</strain>
        <tissue evidence="2">Whole animal</tissue>
    </source>
</reference>
<dbReference type="Pfam" id="PF25900">
    <property type="entry name" value="PAPPA"/>
    <property type="match status" value="1"/>
</dbReference>
<dbReference type="InterPro" id="IPR008979">
    <property type="entry name" value="Galactose-bd-like_sf"/>
</dbReference>
<proteinExistence type="predicted"/>
<dbReference type="PROSITE" id="PS50948">
    <property type="entry name" value="PAN"/>
    <property type="match status" value="1"/>
</dbReference>
<dbReference type="InterPro" id="IPR051941">
    <property type="entry name" value="BG_Antigen-Binding_Lectin"/>
</dbReference>
<dbReference type="PANTHER" id="PTHR45713:SF6">
    <property type="entry name" value="F5_8 TYPE C DOMAIN-CONTAINING PROTEIN"/>
    <property type="match status" value="1"/>
</dbReference>
<dbReference type="Gene3D" id="3.50.4.10">
    <property type="entry name" value="Hepatocyte Growth Factor"/>
    <property type="match status" value="1"/>
</dbReference>
<organism evidence="2 3">
    <name type="scientific">Dreissena polymorpha</name>
    <name type="common">Zebra mussel</name>
    <name type="synonym">Mytilus polymorpha</name>
    <dbReference type="NCBI Taxonomy" id="45954"/>
    <lineage>
        <taxon>Eukaryota</taxon>
        <taxon>Metazoa</taxon>
        <taxon>Spiralia</taxon>
        <taxon>Lophotrochozoa</taxon>
        <taxon>Mollusca</taxon>
        <taxon>Bivalvia</taxon>
        <taxon>Autobranchia</taxon>
        <taxon>Heteroconchia</taxon>
        <taxon>Euheterodonta</taxon>
        <taxon>Imparidentia</taxon>
        <taxon>Neoheterodontei</taxon>
        <taxon>Myida</taxon>
        <taxon>Dreissenoidea</taxon>
        <taxon>Dreissenidae</taxon>
        <taxon>Dreissena</taxon>
    </lineage>
</organism>
<feature type="domain" description="Apple" evidence="1">
    <location>
        <begin position="288"/>
        <end position="381"/>
    </location>
</feature>
<dbReference type="SUPFAM" id="SSF57414">
    <property type="entry name" value="Hairpin loop containing domain-like"/>
    <property type="match status" value="1"/>
</dbReference>
<reference evidence="2" key="1">
    <citation type="journal article" date="2019" name="bioRxiv">
        <title>The Genome of the Zebra Mussel, Dreissena polymorpha: A Resource for Invasive Species Research.</title>
        <authorList>
            <person name="McCartney M.A."/>
            <person name="Auch B."/>
            <person name="Kono T."/>
            <person name="Mallez S."/>
            <person name="Zhang Y."/>
            <person name="Obille A."/>
            <person name="Becker A."/>
            <person name="Abrahante J.E."/>
            <person name="Garbe J."/>
            <person name="Badalamenti J.P."/>
            <person name="Herman A."/>
            <person name="Mangelson H."/>
            <person name="Liachko I."/>
            <person name="Sullivan S."/>
            <person name="Sone E.D."/>
            <person name="Koren S."/>
            <person name="Silverstein K.A.T."/>
            <person name="Beckman K.B."/>
            <person name="Gohl D.M."/>
        </authorList>
    </citation>
    <scope>NUCLEOTIDE SEQUENCE</scope>
    <source>
        <strain evidence="2">Duluth1</strain>
        <tissue evidence="2">Whole animal</tissue>
    </source>
</reference>
<sequence>MFPFCSAFTNLALNKAATQTDTHIGGDASLAVDGSSFQASSYADSGCTRTVSEDASWEVDLGDLYVINQVKIINRLDYVVAPDIDQWVSSIASFSTEYTKEPGWTASEMIGAANVYPNYGDIEGTWAQKDKGIGNEFIEVMFTTKVYVSKVDIYETENSGGVTSIKGRQSGQWIVLWSGAASHIQNVRIFSPPLLTTECFTNHIRIEVDTSISNSWVEIDAVKLHGKENIQVGRLQDVEVYFAREKNAYTLVNYQAGVAGDSVTFTEDMFARWIKVTRRTPFKALSLCEVLVYGFLPDDTATFRRLSSHKPIGTSLKVINSLTSVMKCAAHCDRQMAPRCRSAQYNPSTKTCSLYQWFDNALNTNANSVMLVREYGVRFLT</sequence>
<dbReference type="InterPro" id="IPR003609">
    <property type="entry name" value="Pan_app"/>
</dbReference>